<evidence type="ECO:0008006" key="6">
    <source>
        <dbReference type="Google" id="ProtNLM"/>
    </source>
</evidence>
<comment type="similarity">
    <text evidence="1">Belongs to the asteroid family.</text>
</comment>
<evidence type="ECO:0000256" key="3">
    <source>
        <dbReference type="SAM" id="MobiDB-lite"/>
    </source>
</evidence>
<protein>
    <recommendedName>
        <fullName evidence="6">Asteroid domain-containing protein</fullName>
    </recommendedName>
</protein>
<dbReference type="PANTHER" id="PTHR15665:SF1">
    <property type="entry name" value="PROTEIN ASTEROID HOMOLOG 1"/>
    <property type="match status" value="1"/>
</dbReference>
<dbReference type="InterPro" id="IPR029060">
    <property type="entry name" value="PIN-like_dom_sf"/>
</dbReference>
<dbReference type="InterPro" id="IPR026832">
    <property type="entry name" value="Asteroid"/>
</dbReference>
<dbReference type="EnsemblMetazoa" id="ACUA000366-RA">
    <property type="protein sequence ID" value="ACUA000366-PA"/>
    <property type="gene ID" value="ACUA000366"/>
</dbReference>
<dbReference type="PANTHER" id="PTHR15665">
    <property type="entry name" value="ASTEROID PROTEIN"/>
    <property type="match status" value="1"/>
</dbReference>
<evidence type="ECO:0000256" key="1">
    <source>
        <dbReference type="ARBA" id="ARBA00007398"/>
    </source>
</evidence>
<reference evidence="5" key="1">
    <citation type="submission" date="2013-09" db="EMBL/GenBank/DDBJ databases">
        <title>The Genome Sequence of Anopheles culicifacies species A.</title>
        <authorList>
            <consortium name="The Broad Institute Genomics Platform"/>
            <person name="Neafsey D.E."/>
            <person name="Besansky N."/>
            <person name="Howell P."/>
            <person name="Walton C."/>
            <person name="Young S.K."/>
            <person name="Zeng Q."/>
            <person name="Gargeya S."/>
            <person name="Fitzgerald M."/>
            <person name="Haas B."/>
            <person name="Abouelleil A."/>
            <person name="Allen A.W."/>
            <person name="Alvarado L."/>
            <person name="Arachchi H.M."/>
            <person name="Berlin A.M."/>
            <person name="Chapman S.B."/>
            <person name="Gainer-Dewar J."/>
            <person name="Goldberg J."/>
            <person name="Griggs A."/>
            <person name="Gujja S."/>
            <person name="Hansen M."/>
            <person name="Howarth C."/>
            <person name="Imamovic A."/>
            <person name="Ireland A."/>
            <person name="Larimer J."/>
            <person name="McCowan C."/>
            <person name="Murphy C."/>
            <person name="Pearson M."/>
            <person name="Poon T.W."/>
            <person name="Priest M."/>
            <person name="Roberts A."/>
            <person name="Saif S."/>
            <person name="Shea T."/>
            <person name="Sisk P."/>
            <person name="Sykes S."/>
            <person name="Wortman J."/>
            <person name="Nusbaum C."/>
            <person name="Birren B."/>
        </authorList>
    </citation>
    <scope>NUCLEOTIDE SEQUENCE [LARGE SCALE GENOMIC DNA]</scope>
    <source>
        <strain evidence="5">A-37</strain>
    </source>
</reference>
<organism evidence="4 5">
    <name type="scientific">Anopheles culicifacies</name>
    <dbReference type="NCBI Taxonomy" id="139723"/>
    <lineage>
        <taxon>Eukaryota</taxon>
        <taxon>Metazoa</taxon>
        <taxon>Ecdysozoa</taxon>
        <taxon>Arthropoda</taxon>
        <taxon>Hexapoda</taxon>
        <taxon>Insecta</taxon>
        <taxon>Pterygota</taxon>
        <taxon>Neoptera</taxon>
        <taxon>Endopterygota</taxon>
        <taxon>Diptera</taxon>
        <taxon>Nematocera</taxon>
        <taxon>Culicoidea</taxon>
        <taxon>Culicidae</taxon>
        <taxon>Anophelinae</taxon>
        <taxon>Anopheles</taxon>
        <taxon>culicifacies species complex</taxon>
    </lineage>
</organism>
<name>A0A182LRS8_9DIPT</name>
<reference evidence="4" key="2">
    <citation type="submission" date="2020-05" db="UniProtKB">
        <authorList>
            <consortium name="EnsemblMetazoa"/>
        </authorList>
    </citation>
    <scope>IDENTIFICATION</scope>
    <source>
        <strain evidence="4">A-37</strain>
    </source>
</reference>
<sequence length="885" mass="102025">MGVRGLTTFIGANAAVYLKPHELHDTKLVIDGDNLCVQLFKRSQKSSVPLGGNYDVYYRIVVDFFEKLRLVNVTPYVLLDGGYESRKMGVVRYRLQQRILKMKGFHLQAINLSTPLMLREVFVDALTAAGVSFMRCPFEADDEVAILARKLNCPVLSYDSDFYIHNVQYIPYVTLSNKVFHKVSDKAGDNFTIGIVERKQSKNAKQRSDGIKCIAQYGDEDVIAGDEAETYNYLDCCLYTIDQLTGPHERLGKEMIPLFAVLLGNDYIERYVLRPFNEAIQIGRANRKINRHERRLKVLLKWLQNHTLQSATRAIIRYIKGEHKQKVYRQILTAMRGYNCEDCTALHYFGLHDSEHVREPLENEELERELQTDLGEVDAQTERTDEEFAVESFLDDDQDQEELQDDEPENDDGEVDNHSSLNDSCAEEESVEGEEENSPPPSEGSDEEKPTMDGDNPLADQGLIRNKFTDRNWPEWFKALFRAAKVPRFLADLLHSNFFINYPQIEDIRRWDGNAISLPILRTIFAILKTAFKVKTTDFKYVTRKMNGIGIRNVYFKDVSLPEGTTYDPTKLPNVVLLQKLFEESGIEQWQDLFRTIKSVPSNLRLYFLAIIYWAKNCRSANLAHVHALIMCVLQLQIIDKALKSLNRNVDQFRQQNQAYLEQQRKTSQTNDGNNVQKKVTKPSATEFNRTFYNKLTSGTSRAELLLAYDELIQHFSFSEKFLSERKATVDARTMHVLANFQSVCFNLYALTPLLGYPYDNLHMHELYSSVFVYNLYERIKARADLFEYERSSMLQQSPALFAALGVMVEFVERYVPELKDRKRMVKARVKGKKSNQTTAQVKRTARAQVASANDWETKNDTSESDDEEEFVDTNNQFSQLLLAN</sequence>
<evidence type="ECO:0000313" key="4">
    <source>
        <dbReference type="EnsemblMetazoa" id="ACUA000366-PA"/>
    </source>
</evidence>
<feature type="coiled-coil region" evidence="2">
    <location>
        <begin position="636"/>
        <end position="663"/>
    </location>
</feature>
<feature type="region of interest" description="Disordered" evidence="3">
    <location>
        <begin position="359"/>
        <end position="461"/>
    </location>
</feature>
<accession>A0A182LRS8</accession>
<dbReference type="STRING" id="139723.A0A182LRS8"/>
<evidence type="ECO:0000313" key="5">
    <source>
        <dbReference type="Proteomes" id="UP000075883"/>
    </source>
</evidence>
<dbReference type="EMBL" id="AXCM01007254">
    <property type="status" value="NOT_ANNOTATED_CDS"/>
    <property type="molecule type" value="Genomic_DNA"/>
</dbReference>
<dbReference type="SUPFAM" id="SSF88723">
    <property type="entry name" value="PIN domain-like"/>
    <property type="match status" value="1"/>
</dbReference>
<keyword evidence="5" id="KW-1185">Reference proteome</keyword>
<feature type="region of interest" description="Disordered" evidence="3">
    <location>
        <begin position="830"/>
        <end position="877"/>
    </location>
</feature>
<feature type="compositionally biased region" description="Acidic residues" evidence="3">
    <location>
        <begin position="425"/>
        <end position="437"/>
    </location>
</feature>
<proteinExistence type="inferred from homology"/>
<dbReference type="Proteomes" id="UP000075883">
    <property type="component" value="Unassembled WGS sequence"/>
</dbReference>
<feature type="compositionally biased region" description="Acidic residues" evidence="3">
    <location>
        <begin position="384"/>
        <end position="414"/>
    </location>
</feature>
<dbReference type="AlphaFoldDB" id="A0A182LRS8"/>
<feature type="compositionally biased region" description="Acidic residues" evidence="3">
    <location>
        <begin position="863"/>
        <end position="872"/>
    </location>
</feature>
<evidence type="ECO:0000256" key="2">
    <source>
        <dbReference type="SAM" id="Coils"/>
    </source>
</evidence>
<keyword evidence="2" id="KW-0175">Coiled coil</keyword>
<dbReference type="VEuPathDB" id="VectorBase:ACUA000366"/>
<dbReference type="Gene3D" id="3.40.50.1010">
    <property type="entry name" value="5'-nuclease"/>
    <property type="match status" value="1"/>
</dbReference>